<dbReference type="Pfam" id="PF04954">
    <property type="entry name" value="SIP"/>
    <property type="match status" value="1"/>
</dbReference>
<dbReference type="PANTHER" id="PTHR30157:SF0">
    <property type="entry name" value="NADPH-DEPENDENT FERRIC-CHELATE REDUCTASE"/>
    <property type="match status" value="1"/>
</dbReference>
<accession>A0ABS7RZH7</accession>
<evidence type="ECO:0000313" key="3">
    <source>
        <dbReference type="EMBL" id="MBZ0059716.1"/>
    </source>
</evidence>
<dbReference type="InterPro" id="IPR039374">
    <property type="entry name" value="SIP_fam"/>
</dbReference>
<evidence type="ECO:0000313" key="4">
    <source>
        <dbReference type="Proteomes" id="UP000706580"/>
    </source>
</evidence>
<dbReference type="EMBL" id="JADMNK010000011">
    <property type="protein sequence ID" value="MBZ0059716.1"/>
    <property type="molecule type" value="Genomic_DNA"/>
</dbReference>
<feature type="domain" description="FAD-binding FR-type" evidence="2">
    <location>
        <begin position="7"/>
        <end position="134"/>
    </location>
</feature>
<reference evidence="3 4" key="1">
    <citation type="submission" date="2020-11" db="EMBL/GenBank/DDBJ databases">
        <title>Draft Genome of Enterobacter sp. strain EMC7.</title>
        <authorList>
            <person name="Barman P."/>
            <person name="Sinha S."/>
            <person name="Sen S."/>
            <person name="Chakraborty R."/>
        </authorList>
    </citation>
    <scope>NUCLEOTIDE SEQUENCE [LARGE SCALE GENOMIC DNA]</scope>
    <source>
        <strain evidence="3 4">EMC7</strain>
    </source>
</reference>
<dbReference type="CDD" id="cd06193">
    <property type="entry name" value="siderophore_interacting"/>
    <property type="match status" value="1"/>
</dbReference>
<comment type="caution">
    <text evidence="3">The sequence shown here is derived from an EMBL/GenBank/DDBJ whole genome shotgun (WGS) entry which is preliminary data.</text>
</comment>
<gene>
    <name evidence="3" type="ORF">ITX56_18280</name>
</gene>
<dbReference type="RefSeq" id="WP_223075358.1">
    <property type="nucleotide sequence ID" value="NZ_JADMNK010000011.1"/>
</dbReference>
<dbReference type="InterPro" id="IPR007037">
    <property type="entry name" value="SIP_rossman_dom"/>
</dbReference>
<evidence type="ECO:0000256" key="1">
    <source>
        <dbReference type="ARBA" id="ARBA00035644"/>
    </source>
</evidence>
<name>A0ABS7RZH7_9ENTR</name>
<dbReference type="InterPro" id="IPR039261">
    <property type="entry name" value="FNR_nucleotide-bd"/>
</dbReference>
<dbReference type="PROSITE" id="PS51384">
    <property type="entry name" value="FAD_FR"/>
    <property type="match status" value="1"/>
</dbReference>
<keyword evidence="4" id="KW-1185">Reference proteome</keyword>
<dbReference type="InterPro" id="IPR017927">
    <property type="entry name" value="FAD-bd_FR_type"/>
</dbReference>
<organism evidence="3 4">
    <name type="scientific">Leclercia barmai</name>
    <dbReference type="NCBI Taxonomy" id="2785629"/>
    <lineage>
        <taxon>Bacteria</taxon>
        <taxon>Pseudomonadati</taxon>
        <taxon>Pseudomonadota</taxon>
        <taxon>Gammaproteobacteria</taxon>
        <taxon>Enterobacterales</taxon>
        <taxon>Enterobacteriaceae</taxon>
        <taxon>Leclercia</taxon>
    </lineage>
</organism>
<dbReference type="InterPro" id="IPR013113">
    <property type="entry name" value="SIP_FAD-bd"/>
</dbReference>
<proteinExistence type="inferred from homology"/>
<dbReference type="SUPFAM" id="SSF63380">
    <property type="entry name" value="Riboflavin synthase domain-like"/>
    <property type="match status" value="1"/>
</dbReference>
<dbReference type="PANTHER" id="PTHR30157">
    <property type="entry name" value="FERRIC REDUCTASE, NADPH-DEPENDENT"/>
    <property type="match status" value="1"/>
</dbReference>
<dbReference type="Gene3D" id="3.40.50.80">
    <property type="entry name" value="Nucleotide-binding domain of ferredoxin-NADP reductase (FNR) module"/>
    <property type="match status" value="1"/>
</dbReference>
<comment type="similarity">
    <text evidence="1">Belongs to the SIP oxidoreductase family.</text>
</comment>
<sequence>MSAVQSYRLFNVKLARKEVLSPSMLRCVFRGDDVRHMKSDAPDQRIKLLFPSLNGTPLALTPEGSWWEQIKSLPEAIRPILRTYTLRRVNVEACEMEVEFVMHGTEGPASAWATGAQPGDELQIVAPNRDYPEDSGGYEWDPHPQAEQGLIIADETAWPAVKGILEQLAQRDTPPQVQVFIEVPKQGDCIDLSAYDFAEVHWRARELTGACHGEALLQAVKQHVKLPEYALTRSQEVREEAEGELLWDRAQSDNRFHGWVAAESSAVKHLRRYLSGERNLSKETISFMAYWARGRRL</sequence>
<dbReference type="InterPro" id="IPR017938">
    <property type="entry name" value="Riboflavin_synthase-like_b-brl"/>
</dbReference>
<protein>
    <submittedName>
        <fullName evidence="3">Siderophore-interacting protein</fullName>
    </submittedName>
</protein>
<dbReference type="Gene3D" id="2.40.30.10">
    <property type="entry name" value="Translation factors"/>
    <property type="match status" value="1"/>
</dbReference>
<dbReference type="Proteomes" id="UP000706580">
    <property type="component" value="Unassembled WGS sequence"/>
</dbReference>
<evidence type="ECO:0000259" key="2">
    <source>
        <dbReference type="PROSITE" id="PS51384"/>
    </source>
</evidence>
<dbReference type="Pfam" id="PF08021">
    <property type="entry name" value="FAD_binding_9"/>
    <property type="match status" value="1"/>
</dbReference>